<keyword evidence="4 9" id="KW-0067">ATP-binding</keyword>
<evidence type="ECO:0000256" key="5">
    <source>
        <dbReference type="ARBA" id="ARBA00022967"/>
    </source>
</evidence>
<dbReference type="InterPro" id="IPR017871">
    <property type="entry name" value="ABC_transporter-like_CS"/>
</dbReference>
<reference evidence="9 10" key="1">
    <citation type="journal article" date="2017" name="Int. J. Syst. Evol. Microbiol.">
        <title>Ramlibacter alkalitolerans sp. nov., alkali-tolerant bacterium isolated from soil of ginseng.</title>
        <authorList>
            <person name="Lee D.H."/>
            <person name="Cha C.J."/>
        </authorList>
    </citation>
    <scope>NUCLEOTIDE SEQUENCE [LARGE SCALE GENOMIC DNA]</scope>
    <source>
        <strain evidence="9 10">KACC 19305</strain>
    </source>
</reference>
<dbReference type="Proteomes" id="UP000622707">
    <property type="component" value="Unassembled WGS sequence"/>
</dbReference>
<keyword evidence="2" id="KW-1003">Cell membrane</keyword>
<dbReference type="InterPro" id="IPR041193">
    <property type="entry name" value="CysA_C"/>
</dbReference>
<sequence length="366" mass="40351">MSIEIRNVSKNFGDFRALKDVSLNIASGELVALLGPSGCGKTTLLRIIAGLETADTGSILFAGEDTTDVHVRERQVGFVFQHYALFRHMTVFENVAFGLRVKPRGQRPGDAQIKQKVHELLNLVQLDWLADRFPSQLSGGQRQRIALARALAVEPKVLLLDEPFGALDAKVRKELRRWLRRLHDDLHVTSIFVTHDQEEALEVADRVVLMNAGNIEQVGSPQEVWDHPASPFVYGFLGDVNLFQGRAHEGEVHIEGMQFASPEHAQAQNAPASAYVRPHDLDVQRYLPGAAGIPAKLARAIVVGPIARLELLPLDGTKPVDNSQSDPIIEAQIPAEQYREMGLKEGETLVVTPRKARVFLESGAGI</sequence>
<dbReference type="Pfam" id="PF12857">
    <property type="entry name" value="TOBE_3"/>
    <property type="match status" value="1"/>
</dbReference>
<feature type="domain" description="ABC transporter" evidence="8">
    <location>
        <begin position="3"/>
        <end position="237"/>
    </location>
</feature>
<dbReference type="GO" id="GO:0005524">
    <property type="term" value="F:ATP binding"/>
    <property type="evidence" value="ECO:0007669"/>
    <property type="project" value="UniProtKB-KW"/>
</dbReference>
<dbReference type="RefSeq" id="WP_201688260.1">
    <property type="nucleotide sequence ID" value="NZ_JAEQND010000004.1"/>
</dbReference>
<dbReference type="InterPro" id="IPR003593">
    <property type="entry name" value="AAA+_ATPase"/>
</dbReference>
<keyword evidence="3" id="KW-0547">Nucleotide-binding</keyword>
<protein>
    <submittedName>
        <fullName evidence="9">Sulfate ABC transporter ATP-binding protein</fullName>
    </submittedName>
</protein>
<dbReference type="InterPro" id="IPR008995">
    <property type="entry name" value="Mo/tungstate-bd_C_term_dom"/>
</dbReference>
<evidence type="ECO:0000313" key="10">
    <source>
        <dbReference type="Proteomes" id="UP000622707"/>
    </source>
</evidence>
<dbReference type="InterPro" id="IPR027417">
    <property type="entry name" value="P-loop_NTPase"/>
</dbReference>
<dbReference type="InterPro" id="IPR024765">
    <property type="entry name" value="TOBE-like"/>
</dbReference>
<accession>A0ABS1JNC0</accession>
<evidence type="ECO:0000313" key="9">
    <source>
        <dbReference type="EMBL" id="MBL0425010.1"/>
    </source>
</evidence>
<keyword evidence="1" id="KW-0813">Transport</keyword>
<dbReference type="NCBIfam" id="TIGR00968">
    <property type="entry name" value="3a0106s01"/>
    <property type="match status" value="1"/>
</dbReference>
<keyword evidence="7" id="KW-0472">Membrane</keyword>
<name>A0ABS1JNC0_9BURK</name>
<dbReference type="PROSITE" id="PS50893">
    <property type="entry name" value="ABC_TRANSPORTER_2"/>
    <property type="match status" value="1"/>
</dbReference>
<evidence type="ECO:0000256" key="4">
    <source>
        <dbReference type="ARBA" id="ARBA00022840"/>
    </source>
</evidence>
<evidence type="ECO:0000256" key="7">
    <source>
        <dbReference type="ARBA" id="ARBA00023136"/>
    </source>
</evidence>
<dbReference type="InterPro" id="IPR003439">
    <property type="entry name" value="ABC_transporter-like_ATP-bd"/>
</dbReference>
<gene>
    <name evidence="9" type="ORF">JI746_07820</name>
</gene>
<dbReference type="InterPro" id="IPR050093">
    <property type="entry name" value="ABC_SmlMolc_Importer"/>
</dbReference>
<comment type="caution">
    <text evidence="9">The sequence shown here is derived from an EMBL/GenBank/DDBJ whole genome shotgun (WGS) entry which is preliminary data.</text>
</comment>
<dbReference type="PROSITE" id="PS00211">
    <property type="entry name" value="ABC_TRANSPORTER_1"/>
    <property type="match status" value="1"/>
</dbReference>
<keyword evidence="5" id="KW-1278">Translocase</keyword>
<evidence type="ECO:0000256" key="2">
    <source>
        <dbReference type="ARBA" id="ARBA00022475"/>
    </source>
</evidence>
<dbReference type="SMART" id="SM00382">
    <property type="entry name" value="AAA"/>
    <property type="match status" value="1"/>
</dbReference>
<keyword evidence="10" id="KW-1185">Reference proteome</keyword>
<keyword evidence="6" id="KW-0764">Sulfate transport</keyword>
<dbReference type="Pfam" id="PF00005">
    <property type="entry name" value="ABC_tran"/>
    <property type="match status" value="1"/>
</dbReference>
<dbReference type="CDD" id="cd03296">
    <property type="entry name" value="ABC_CysA_sulfate_importer"/>
    <property type="match status" value="1"/>
</dbReference>
<dbReference type="PANTHER" id="PTHR42781:SF4">
    <property type="entry name" value="SPERMIDINE_PUTRESCINE IMPORT ATP-BINDING PROTEIN POTA"/>
    <property type="match status" value="1"/>
</dbReference>
<proteinExistence type="predicted"/>
<dbReference type="Gene3D" id="3.40.50.300">
    <property type="entry name" value="P-loop containing nucleotide triphosphate hydrolases"/>
    <property type="match status" value="1"/>
</dbReference>
<dbReference type="PANTHER" id="PTHR42781">
    <property type="entry name" value="SPERMIDINE/PUTRESCINE IMPORT ATP-BINDING PROTEIN POTA"/>
    <property type="match status" value="1"/>
</dbReference>
<organism evidence="9 10">
    <name type="scientific">Ramlibacter alkalitolerans</name>
    <dbReference type="NCBI Taxonomy" id="2039631"/>
    <lineage>
        <taxon>Bacteria</taxon>
        <taxon>Pseudomonadati</taxon>
        <taxon>Pseudomonadota</taxon>
        <taxon>Betaproteobacteria</taxon>
        <taxon>Burkholderiales</taxon>
        <taxon>Comamonadaceae</taxon>
        <taxon>Ramlibacter</taxon>
    </lineage>
</organism>
<evidence type="ECO:0000259" key="8">
    <source>
        <dbReference type="PROSITE" id="PS50893"/>
    </source>
</evidence>
<dbReference type="EMBL" id="JAEQND010000004">
    <property type="protein sequence ID" value="MBL0425010.1"/>
    <property type="molecule type" value="Genomic_DNA"/>
</dbReference>
<evidence type="ECO:0000256" key="3">
    <source>
        <dbReference type="ARBA" id="ARBA00022741"/>
    </source>
</evidence>
<dbReference type="Pfam" id="PF17850">
    <property type="entry name" value="CysA_C_terminal"/>
    <property type="match status" value="1"/>
</dbReference>
<dbReference type="InterPro" id="IPR005666">
    <property type="entry name" value="Sulph_transpt1"/>
</dbReference>
<dbReference type="SUPFAM" id="SSF52540">
    <property type="entry name" value="P-loop containing nucleoside triphosphate hydrolases"/>
    <property type="match status" value="1"/>
</dbReference>
<dbReference type="SUPFAM" id="SSF50331">
    <property type="entry name" value="MOP-like"/>
    <property type="match status" value="1"/>
</dbReference>
<evidence type="ECO:0000256" key="1">
    <source>
        <dbReference type="ARBA" id="ARBA00022448"/>
    </source>
</evidence>
<evidence type="ECO:0000256" key="6">
    <source>
        <dbReference type="ARBA" id="ARBA00023032"/>
    </source>
</evidence>